<evidence type="ECO:0000313" key="5">
    <source>
        <dbReference type="EMBL" id="KAI7838840.1"/>
    </source>
</evidence>
<dbReference type="SMART" id="SM00506">
    <property type="entry name" value="A1pp"/>
    <property type="match status" value="1"/>
</dbReference>
<sequence length="1196" mass="126269">MSPAHSRQPSDASAASSLLAPSSLASGGGGPAAFAAAGAAGGRLAGGLPTSGSVGKFGAPQSRAQEFKALQQHIDDLTEEKFMLQRGMEQQAKLAESLLEENEAMARRHNEQAAEVEQLQRQVRELQQLLASQTAAVDAAHAERDAYKLSAQELQERSKALAAEVVALEEQVLQLKSSHLKDRSQASGASEVARAMQAQLEAVSKERGTLLDEVHRLREESAEARHTIKRLQQQQAASAASAAAVAAQTAQVQQQAGRQGEAAEGKQQEPAGAQQGQQGAAVAAAPDAAAELAAEQERQRLRQEHAAEVARLEAELSLAHRQNAELQQQLSHAQAQPGAATVDGRQQLGGTPAAASPAVTPTAAAAAAGPAASSLISQGALREAAEHDQQPAATQQAQQAAGLPPELAALLPAALYSLPAGGSDAVGSEAALQLTSSIYLLLDALEEDKRQMVAALNAKQEEVERELRARQALEQKLAAQQRWLELAQQQQQQQADAAALVDVTKVWRVRCVQGGSIPVGEPLPAKPGRALQEADWKHFLLLDGMAEAEQPAAGWSLPLSFTLTPTTRLVLNRGSIVEFRGDVIVVPMNEMLAYDRFGASGAVLQAAGPELLAAVGKLPPQPQGAVRGWRHGAATVCCPTGSAVLTSAGRLPVRHIVHAVGPVYTVPEDSEPLLAGAYRTALALANEHKATSIAFPAISCGVRGYPLKEAAEIALRVCQAEAGRLQSVHFFLLGEEELAAWMHKSLAMFPPLPQTPTLQSSAGLTQLIQAARAGREEVLDVLLSLVASLGGGSSQPAANGAQLLGPADGHPQHAARGSEEEGAPGSIEPCDRGASGSLPGAGGEGQRQPPSSGSGRAGGFAAVDVWNWKFDYSSFQKLRPLGEGSFGKASGKGRVWLANYNGTTFAVKELIAGAGERGAVGQPPPLSAAAKLREIEREAQLVAGVRHPHVLAFMGVCLEPPCLVTEYCAQGSLYDTLKQAAAGPGGAIYKQLTWARRLSLLWGTAKGMAALHGHSPPIIHRDLRSPNILISVPWVAKVGDLNLSRFADDSEAARTQPSLAPDRNPRWMAPEIIRSLVEQERHPATPESDVWSFGMVMYEMLTWTVPFVDCQNHFALVPIITNGRRPSVPPHSQLPGVDTPQFAGLDAYLELMHACWAEDPASRPSFECVAQRLHSQLQQHRTGQRSGHVPGGGQVN</sequence>
<feature type="region of interest" description="Disordered" evidence="2">
    <location>
        <begin position="256"/>
        <end position="304"/>
    </location>
</feature>
<dbReference type="SUPFAM" id="SSF52949">
    <property type="entry name" value="Macro domain-like"/>
    <property type="match status" value="1"/>
</dbReference>
<evidence type="ECO:0000313" key="6">
    <source>
        <dbReference type="Proteomes" id="UP001205105"/>
    </source>
</evidence>
<evidence type="ECO:0000256" key="2">
    <source>
        <dbReference type="SAM" id="MobiDB-lite"/>
    </source>
</evidence>
<gene>
    <name evidence="5" type="ORF">COHA_007454</name>
</gene>
<dbReference type="PANTHER" id="PTHR23257">
    <property type="entry name" value="SERINE-THREONINE PROTEIN KINASE"/>
    <property type="match status" value="1"/>
</dbReference>
<feature type="coiled-coil region" evidence="1">
    <location>
        <begin position="88"/>
        <end position="171"/>
    </location>
</feature>
<feature type="domain" description="Macro" evidence="4">
    <location>
        <begin position="556"/>
        <end position="749"/>
    </location>
</feature>
<feature type="coiled-coil region" evidence="1">
    <location>
        <begin position="442"/>
        <end position="490"/>
    </location>
</feature>
<evidence type="ECO:0000259" key="4">
    <source>
        <dbReference type="PROSITE" id="PS51154"/>
    </source>
</evidence>
<feature type="region of interest" description="Disordered" evidence="2">
    <location>
        <begin position="1177"/>
        <end position="1196"/>
    </location>
</feature>
<dbReference type="SMART" id="SM00219">
    <property type="entry name" value="TyrKc"/>
    <property type="match status" value="1"/>
</dbReference>
<protein>
    <recommendedName>
        <fullName evidence="7">Protein kinase domain-containing protein</fullName>
    </recommendedName>
</protein>
<dbReference type="Pfam" id="PF01661">
    <property type="entry name" value="Macro"/>
    <property type="match status" value="1"/>
</dbReference>
<dbReference type="EMBL" id="JADXDR010000118">
    <property type="protein sequence ID" value="KAI7838840.1"/>
    <property type="molecule type" value="Genomic_DNA"/>
</dbReference>
<dbReference type="InterPro" id="IPR002589">
    <property type="entry name" value="Macro_dom"/>
</dbReference>
<dbReference type="Pfam" id="PF07714">
    <property type="entry name" value="PK_Tyr_Ser-Thr"/>
    <property type="match status" value="1"/>
</dbReference>
<feature type="region of interest" description="Disordered" evidence="2">
    <location>
        <begin position="325"/>
        <end position="356"/>
    </location>
</feature>
<feature type="region of interest" description="Disordered" evidence="2">
    <location>
        <begin position="1"/>
        <end position="35"/>
    </location>
</feature>
<name>A0AAD5DIZ6_9CHLO</name>
<evidence type="ECO:0008006" key="7">
    <source>
        <dbReference type="Google" id="ProtNLM"/>
    </source>
</evidence>
<feature type="region of interest" description="Disordered" evidence="2">
    <location>
        <begin position="796"/>
        <end position="856"/>
    </location>
</feature>
<comment type="caution">
    <text evidence="5">The sequence shown here is derived from an EMBL/GenBank/DDBJ whole genome shotgun (WGS) entry which is preliminary data.</text>
</comment>
<dbReference type="InterPro" id="IPR001245">
    <property type="entry name" value="Ser-Thr/Tyr_kinase_cat_dom"/>
</dbReference>
<dbReference type="InterPro" id="IPR020635">
    <property type="entry name" value="Tyr_kinase_cat_dom"/>
</dbReference>
<dbReference type="InterPro" id="IPR050167">
    <property type="entry name" value="Ser_Thr_protein_kinase"/>
</dbReference>
<dbReference type="Proteomes" id="UP001205105">
    <property type="component" value="Unassembled WGS sequence"/>
</dbReference>
<feature type="compositionally biased region" description="Polar residues" evidence="2">
    <location>
        <begin position="325"/>
        <end position="334"/>
    </location>
</feature>
<dbReference type="PROSITE" id="PS51154">
    <property type="entry name" value="MACRO"/>
    <property type="match status" value="1"/>
</dbReference>
<keyword evidence="1" id="KW-0175">Coiled coil</keyword>
<feature type="compositionally biased region" description="Basic and acidic residues" evidence="2">
    <location>
        <begin position="295"/>
        <end position="304"/>
    </location>
</feature>
<evidence type="ECO:0000256" key="1">
    <source>
        <dbReference type="SAM" id="Coils"/>
    </source>
</evidence>
<feature type="compositionally biased region" description="Polar residues" evidence="2">
    <location>
        <begin position="1"/>
        <end position="11"/>
    </location>
</feature>
<keyword evidence="6" id="KW-1185">Reference proteome</keyword>
<reference evidence="5" key="1">
    <citation type="submission" date="2020-11" db="EMBL/GenBank/DDBJ databases">
        <title>Chlorella ohadii genome sequencing and assembly.</title>
        <authorList>
            <person name="Murik O."/>
            <person name="Treves H."/>
            <person name="Kedem I."/>
            <person name="Shotland Y."/>
            <person name="Kaplan A."/>
        </authorList>
    </citation>
    <scope>NUCLEOTIDE SEQUENCE</scope>
    <source>
        <strain evidence="5">1</strain>
    </source>
</reference>
<dbReference type="InterPro" id="IPR011009">
    <property type="entry name" value="Kinase-like_dom_sf"/>
</dbReference>
<proteinExistence type="predicted"/>
<organism evidence="5 6">
    <name type="scientific">Chlorella ohadii</name>
    <dbReference type="NCBI Taxonomy" id="2649997"/>
    <lineage>
        <taxon>Eukaryota</taxon>
        <taxon>Viridiplantae</taxon>
        <taxon>Chlorophyta</taxon>
        <taxon>core chlorophytes</taxon>
        <taxon>Trebouxiophyceae</taxon>
        <taxon>Chlorellales</taxon>
        <taxon>Chlorellaceae</taxon>
        <taxon>Chlorella clade</taxon>
        <taxon>Chlorella</taxon>
    </lineage>
</organism>
<dbReference type="GO" id="GO:0005524">
    <property type="term" value="F:ATP binding"/>
    <property type="evidence" value="ECO:0007669"/>
    <property type="project" value="InterPro"/>
</dbReference>
<dbReference type="InterPro" id="IPR043472">
    <property type="entry name" value="Macro_dom-like"/>
</dbReference>
<feature type="compositionally biased region" description="Low complexity" evidence="2">
    <location>
        <begin position="12"/>
        <end position="25"/>
    </location>
</feature>
<feature type="coiled-coil region" evidence="1">
    <location>
        <begin position="200"/>
        <end position="234"/>
    </location>
</feature>
<dbReference type="Gene3D" id="1.10.510.10">
    <property type="entry name" value="Transferase(Phosphotransferase) domain 1"/>
    <property type="match status" value="1"/>
</dbReference>
<dbReference type="PROSITE" id="PS50011">
    <property type="entry name" value="PROTEIN_KINASE_DOM"/>
    <property type="match status" value="1"/>
</dbReference>
<dbReference type="SUPFAM" id="SSF56112">
    <property type="entry name" value="Protein kinase-like (PK-like)"/>
    <property type="match status" value="1"/>
</dbReference>
<accession>A0AAD5DIZ6</accession>
<evidence type="ECO:0000259" key="3">
    <source>
        <dbReference type="PROSITE" id="PS50011"/>
    </source>
</evidence>
<dbReference type="GO" id="GO:0004713">
    <property type="term" value="F:protein tyrosine kinase activity"/>
    <property type="evidence" value="ECO:0007669"/>
    <property type="project" value="InterPro"/>
</dbReference>
<dbReference type="InterPro" id="IPR000719">
    <property type="entry name" value="Prot_kinase_dom"/>
</dbReference>
<feature type="domain" description="Protein kinase" evidence="3">
    <location>
        <begin position="875"/>
        <end position="1177"/>
    </location>
</feature>
<dbReference type="Gene3D" id="3.40.220.10">
    <property type="entry name" value="Leucine Aminopeptidase, subunit E, domain 1"/>
    <property type="match status" value="1"/>
</dbReference>
<feature type="compositionally biased region" description="Low complexity" evidence="2">
    <location>
        <begin position="268"/>
        <end position="293"/>
    </location>
</feature>
<dbReference type="AlphaFoldDB" id="A0AAD5DIZ6"/>